<keyword evidence="6 10" id="KW-0648">Protein biosynthesis</keyword>
<evidence type="ECO:0000256" key="10">
    <source>
        <dbReference type="HAMAP-Rule" id="MF_00121"/>
    </source>
</evidence>
<dbReference type="GO" id="GO:0006412">
    <property type="term" value="P:translation"/>
    <property type="evidence" value="ECO:0007669"/>
    <property type="project" value="UniProtKB-UniRule"/>
</dbReference>
<dbReference type="EC" id="6.3.5.-" evidence="10"/>
<evidence type="ECO:0000256" key="9">
    <source>
        <dbReference type="ARBA" id="ARBA00047913"/>
    </source>
</evidence>
<dbReference type="FunFam" id="1.10.10.410:FF:000001">
    <property type="entry name" value="Aspartyl/glutamyl-tRNA(Asn/Gln) amidotransferase subunit B"/>
    <property type="match status" value="1"/>
</dbReference>
<dbReference type="Proteomes" id="UP000231071">
    <property type="component" value="Unassembled WGS sequence"/>
</dbReference>
<keyword evidence="12" id="KW-0808">Transferase</keyword>
<dbReference type="PANTHER" id="PTHR11659:SF0">
    <property type="entry name" value="GLUTAMYL-TRNA(GLN) AMIDOTRANSFERASE SUBUNIT B, MITOCHONDRIAL"/>
    <property type="match status" value="1"/>
</dbReference>
<dbReference type="InterPro" id="IPR004413">
    <property type="entry name" value="GatB"/>
</dbReference>
<evidence type="ECO:0000259" key="11">
    <source>
        <dbReference type="SMART" id="SM00845"/>
    </source>
</evidence>
<dbReference type="GO" id="GO:0050567">
    <property type="term" value="F:glutaminyl-tRNA synthase (glutamine-hydrolyzing) activity"/>
    <property type="evidence" value="ECO:0007669"/>
    <property type="project" value="UniProtKB-UniRule"/>
</dbReference>
<dbReference type="InterPro" id="IPR014746">
    <property type="entry name" value="Gln_synth/guanido_kin_cat_dom"/>
</dbReference>
<dbReference type="InterPro" id="IPR042114">
    <property type="entry name" value="GatB_C_1"/>
</dbReference>
<dbReference type="Pfam" id="PF02934">
    <property type="entry name" value="GatB_N"/>
    <property type="match status" value="1"/>
</dbReference>
<dbReference type="GO" id="GO:0050566">
    <property type="term" value="F:asparaginyl-tRNA synthase (glutamine-hydrolyzing) activity"/>
    <property type="evidence" value="ECO:0007669"/>
    <property type="project" value="RHEA"/>
</dbReference>
<comment type="catalytic activity">
    <reaction evidence="8 10">
        <text>L-aspartyl-tRNA(Asn) + L-glutamine + ATP + H2O = L-asparaginyl-tRNA(Asn) + L-glutamate + ADP + phosphate + 2 H(+)</text>
        <dbReference type="Rhea" id="RHEA:14513"/>
        <dbReference type="Rhea" id="RHEA-COMP:9674"/>
        <dbReference type="Rhea" id="RHEA-COMP:9677"/>
        <dbReference type="ChEBI" id="CHEBI:15377"/>
        <dbReference type="ChEBI" id="CHEBI:15378"/>
        <dbReference type="ChEBI" id="CHEBI:29985"/>
        <dbReference type="ChEBI" id="CHEBI:30616"/>
        <dbReference type="ChEBI" id="CHEBI:43474"/>
        <dbReference type="ChEBI" id="CHEBI:58359"/>
        <dbReference type="ChEBI" id="CHEBI:78515"/>
        <dbReference type="ChEBI" id="CHEBI:78516"/>
        <dbReference type="ChEBI" id="CHEBI:456216"/>
    </reaction>
</comment>
<sequence>MKYFPTIGLEIHVELKTQAKMFCQCANNFDEASPNVNICPICMGQPGALPAGVNEKAAEQTLKICLALRCSICEAPQFWRKNYFYPDLPKGYQITSQKSPFGERGFVETNEGRVGIHHIHLEEDTARLLHPAGASYSLIDFNRSGVPLLELVSEPDIHSSQQAREFCQKLQLIFRYLGASDADMEKGQMRCEVNISLQSTAHSLQSTDNSLQSTVGRRLSIVDRRLLTVDRLGTKVEIKNLNSFRSVEKAIDYEIKRQGDLLDRGEKIIQETRGWHDAKQITFSQRVKEEAHDYRYFPEPDLPPLDLTSKNSLWVIDDIKRQLPELPEQRLTRLQKEHGLPVGQAEVLVSNYKLGDYFENVISELRAWLKTGIESIVLSGKDLRVEQDASSQTTVNPIRLAANYLITEIPKLLVLYQKNMADLKITPENFAEFIALVCQDKVSSSGAQSLLAEMFLTGGDPSNIIEAKGLAQVSDQSALEQAVLEVIKNNPQPAADYQSGNINVLQFLVGQVMRQTQGQANPKIVQEILKQKLI</sequence>
<comment type="function">
    <text evidence="7 10">Allows the formation of correctly charged Asn-tRNA(Asn) or Gln-tRNA(Gln) through the transamidation of misacylated Asp-tRNA(Asn) or Glu-tRNA(Gln) in organisms which lack either or both of asparaginyl-tRNA or glutaminyl-tRNA synthetases. The reaction takes place in the presence of glutamine and ATP through an activated phospho-Asp-tRNA(Asn) or phospho-Glu-tRNA(Gln).</text>
</comment>
<evidence type="ECO:0000256" key="4">
    <source>
        <dbReference type="ARBA" id="ARBA00022741"/>
    </source>
</evidence>
<dbReference type="InterPro" id="IPR023168">
    <property type="entry name" value="GatB_Yqey_C_2"/>
</dbReference>
<evidence type="ECO:0000256" key="2">
    <source>
        <dbReference type="ARBA" id="ARBA00011123"/>
    </source>
</evidence>
<dbReference type="AlphaFoldDB" id="A0A2M7UIN6"/>
<comment type="caution">
    <text evidence="12">The sequence shown here is derived from an EMBL/GenBank/DDBJ whole genome shotgun (WGS) entry which is preliminary data.</text>
</comment>
<name>A0A2M7UIN6_9BACT</name>
<dbReference type="NCBIfam" id="NF004012">
    <property type="entry name" value="PRK05477.1-2"/>
    <property type="match status" value="1"/>
</dbReference>
<evidence type="ECO:0000256" key="1">
    <source>
        <dbReference type="ARBA" id="ARBA00005306"/>
    </source>
</evidence>
<dbReference type="HAMAP" id="MF_00121">
    <property type="entry name" value="GatB"/>
    <property type="match status" value="1"/>
</dbReference>
<evidence type="ECO:0000256" key="6">
    <source>
        <dbReference type="ARBA" id="ARBA00022917"/>
    </source>
</evidence>
<dbReference type="PROSITE" id="PS01234">
    <property type="entry name" value="GATB"/>
    <property type="match status" value="1"/>
</dbReference>
<reference evidence="13" key="1">
    <citation type="submission" date="2017-09" db="EMBL/GenBank/DDBJ databases">
        <title>Depth-based differentiation of microbial function through sediment-hosted aquifers and enrichment of novel symbionts in the deep terrestrial subsurface.</title>
        <authorList>
            <person name="Probst A.J."/>
            <person name="Ladd B."/>
            <person name="Jarett J.K."/>
            <person name="Geller-Mcgrath D.E."/>
            <person name="Sieber C.M.K."/>
            <person name="Emerson J.B."/>
            <person name="Anantharaman K."/>
            <person name="Thomas B.C."/>
            <person name="Malmstrom R."/>
            <person name="Stieglmeier M."/>
            <person name="Klingl A."/>
            <person name="Woyke T."/>
            <person name="Ryan C.M."/>
            <person name="Banfield J.F."/>
        </authorList>
    </citation>
    <scope>NUCLEOTIDE SEQUENCE [LARGE SCALE GENOMIC DNA]</scope>
</reference>
<protein>
    <recommendedName>
        <fullName evidence="10">Aspartyl/glutamyl-tRNA(Asn/Gln) amidotransferase subunit B</fullName>
        <shortName evidence="10">Asp/Glu-ADT subunit B</shortName>
        <ecNumber evidence="10">6.3.5.-</ecNumber>
    </recommendedName>
</protein>
<comment type="catalytic activity">
    <reaction evidence="9 10">
        <text>L-glutamyl-tRNA(Gln) + L-glutamine + ATP + H2O = L-glutaminyl-tRNA(Gln) + L-glutamate + ADP + phosphate + H(+)</text>
        <dbReference type="Rhea" id="RHEA:17521"/>
        <dbReference type="Rhea" id="RHEA-COMP:9681"/>
        <dbReference type="Rhea" id="RHEA-COMP:9684"/>
        <dbReference type="ChEBI" id="CHEBI:15377"/>
        <dbReference type="ChEBI" id="CHEBI:15378"/>
        <dbReference type="ChEBI" id="CHEBI:29985"/>
        <dbReference type="ChEBI" id="CHEBI:30616"/>
        <dbReference type="ChEBI" id="CHEBI:43474"/>
        <dbReference type="ChEBI" id="CHEBI:58359"/>
        <dbReference type="ChEBI" id="CHEBI:78520"/>
        <dbReference type="ChEBI" id="CHEBI:78521"/>
        <dbReference type="ChEBI" id="CHEBI:456216"/>
    </reaction>
</comment>
<comment type="similarity">
    <text evidence="1 10">Belongs to the GatB/GatE family. GatB subfamily.</text>
</comment>
<dbReference type="Pfam" id="PF02637">
    <property type="entry name" value="GatB_Yqey"/>
    <property type="match status" value="1"/>
</dbReference>
<evidence type="ECO:0000313" key="13">
    <source>
        <dbReference type="Proteomes" id="UP000231071"/>
    </source>
</evidence>
<keyword evidence="3 10" id="KW-0436">Ligase</keyword>
<dbReference type="EMBL" id="PFOI01000023">
    <property type="protein sequence ID" value="PIZ71076.1"/>
    <property type="molecule type" value="Genomic_DNA"/>
</dbReference>
<dbReference type="GO" id="GO:0005524">
    <property type="term" value="F:ATP binding"/>
    <property type="evidence" value="ECO:0007669"/>
    <property type="project" value="UniProtKB-KW"/>
</dbReference>
<dbReference type="GO" id="GO:0070681">
    <property type="term" value="P:glutaminyl-tRNAGln biosynthesis via transamidation"/>
    <property type="evidence" value="ECO:0007669"/>
    <property type="project" value="TreeGrafter"/>
</dbReference>
<evidence type="ECO:0000256" key="3">
    <source>
        <dbReference type="ARBA" id="ARBA00022598"/>
    </source>
</evidence>
<evidence type="ECO:0000256" key="5">
    <source>
        <dbReference type="ARBA" id="ARBA00022840"/>
    </source>
</evidence>
<feature type="domain" description="Asn/Gln amidotransferase" evidence="11">
    <location>
        <begin position="356"/>
        <end position="533"/>
    </location>
</feature>
<dbReference type="Gene3D" id="1.10.10.410">
    <property type="match status" value="1"/>
</dbReference>
<keyword evidence="4 10" id="KW-0547">Nucleotide-binding</keyword>
<organism evidence="12 13">
    <name type="scientific">Candidatus Portnoybacteria bacterium CG_4_10_14_0_2_um_filter_39_11</name>
    <dbReference type="NCBI Taxonomy" id="1974797"/>
    <lineage>
        <taxon>Bacteria</taxon>
        <taxon>Candidatus Portnoyibacteriota</taxon>
    </lineage>
</organism>
<evidence type="ECO:0000256" key="7">
    <source>
        <dbReference type="ARBA" id="ARBA00024799"/>
    </source>
</evidence>
<evidence type="ECO:0000313" key="12">
    <source>
        <dbReference type="EMBL" id="PIZ71076.1"/>
    </source>
</evidence>
<dbReference type="InterPro" id="IPR003789">
    <property type="entry name" value="Asn/Gln_tRNA_amidoTrase-B-like"/>
</dbReference>
<evidence type="ECO:0000256" key="8">
    <source>
        <dbReference type="ARBA" id="ARBA00047380"/>
    </source>
</evidence>
<keyword evidence="5 10" id="KW-0067">ATP-binding</keyword>
<dbReference type="SUPFAM" id="SSF89095">
    <property type="entry name" value="GatB/YqeY motif"/>
    <property type="match status" value="2"/>
</dbReference>
<comment type="subunit">
    <text evidence="2 10">Heterotrimer of A, B and C subunits.</text>
</comment>
<accession>A0A2M7UIN6</accession>
<dbReference type="InterPro" id="IPR018027">
    <property type="entry name" value="Asn/Gln_amidotransferase"/>
</dbReference>
<dbReference type="InterPro" id="IPR017958">
    <property type="entry name" value="Gln-tRNA_amidoTrfase_suB_CS"/>
</dbReference>
<dbReference type="InterPro" id="IPR006075">
    <property type="entry name" value="Asn/Gln-tRNA_Trfase_suB/E_cat"/>
</dbReference>
<proteinExistence type="inferred from homology"/>
<dbReference type="Gene3D" id="1.10.150.380">
    <property type="entry name" value="GatB domain, N-terminal subdomain"/>
    <property type="match status" value="1"/>
</dbReference>
<dbReference type="SUPFAM" id="SSF55931">
    <property type="entry name" value="Glutamine synthetase/guanido kinase"/>
    <property type="match status" value="1"/>
</dbReference>
<gene>
    <name evidence="10" type="primary">gatB</name>
    <name evidence="12" type="ORF">COY09_01410</name>
</gene>
<dbReference type="SMART" id="SM00845">
    <property type="entry name" value="GatB_Yqey"/>
    <property type="match status" value="1"/>
</dbReference>
<dbReference type="InterPro" id="IPR017959">
    <property type="entry name" value="Asn/Gln-tRNA_amidoTrfase_suB/E"/>
</dbReference>
<dbReference type="GO" id="GO:0016740">
    <property type="term" value="F:transferase activity"/>
    <property type="evidence" value="ECO:0007669"/>
    <property type="project" value="UniProtKB-KW"/>
</dbReference>
<dbReference type="PANTHER" id="PTHR11659">
    <property type="entry name" value="GLUTAMYL-TRNA GLN AMIDOTRANSFERASE SUBUNIT B MITOCHONDRIAL AND PROKARYOTIC PET112-RELATED"/>
    <property type="match status" value="1"/>
</dbReference>